<evidence type="ECO:0000256" key="1">
    <source>
        <dbReference type="SAM" id="MobiDB-lite"/>
    </source>
</evidence>
<name>A0AA39MMM6_9AGAR</name>
<organism evidence="2 3">
    <name type="scientific">Armillaria borealis</name>
    <dbReference type="NCBI Taxonomy" id="47425"/>
    <lineage>
        <taxon>Eukaryota</taxon>
        <taxon>Fungi</taxon>
        <taxon>Dikarya</taxon>
        <taxon>Basidiomycota</taxon>
        <taxon>Agaricomycotina</taxon>
        <taxon>Agaricomycetes</taxon>
        <taxon>Agaricomycetidae</taxon>
        <taxon>Agaricales</taxon>
        <taxon>Marasmiineae</taxon>
        <taxon>Physalacriaceae</taxon>
        <taxon>Armillaria</taxon>
    </lineage>
</organism>
<feature type="region of interest" description="Disordered" evidence="1">
    <location>
        <begin position="144"/>
        <end position="165"/>
    </location>
</feature>
<comment type="caution">
    <text evidence="2">The sequence shown here is derived from an EMBL/GenBank/DDBJ whole genome shotgun (WGS) entry which is preliminary data.</text>
</comment>
<evidence type="ECO:0000313" key="3">
    <source>
        <dbReference type="Proteomes" id="UP001175226"/>
    </source>
</evidence>
<sequence length="372" mass="42546">MDRFWYRNPSGAEALNNYKCTYLDRNMPNWYRNDKEEPHSNSPYKQLKNLKKTKRTPRKSRVAQQDDTLAGPFQDALCLSNSDDSSGSWYSIYNGDALLVARTGVCSNRHPKLLNTKAIQRPRMAPKAEMDTWIAGYSQRADDNLDAPLGDSGNDLEPRSDGEPLSDVELSKAYAASGDEFCVYDQLREVYTFQVNDDDTPWLLHFSPSKRRLEVGHVRFIRMCPEMRLMRLESRTSLGQGALLAILESCPKIEALHISGHDRSLLIHALVVARRLLIVRSGDTPRQHAYSRDAEYYAYRGGKMVFGEQARWRKTEVKARKRFGPNGAFKETFDEDLQTRMINGSRRPECKSPNTIDLLRPYSGTQLITPDQ</sequence>
<accession>A0AA39MMM6</accession>
<protein>
    <submittedName>
        <fullName evidence="2">Uncharacterized protein</fullName>
    </submittedName>
</protein>
<dbReference type="Proteomes" id="UP001175226">
    <property type="component" value="Unassembled WGS sequence"/>
</dbReference>
<reference evidence="2" key="1">
    <citation type="submission" date="2023-06" db="EMBL/GenBank/DDBJ databases">
        <authorList>
            <consortium name="Lawrence Berkeley National Laboratory"/>
            <person name="Ahrendt S."/>
            <person name="Sahu N."/>
            <person name="Indic B."/>
            <person name="Wong-Bajracharya J."/>
            <person name="Merenyi Z."/>
            <person name="Ke H.-M."/>
            <person name="Monk M."/>
            <person name="Kocsube S."/>
            <person name="Drula E."/>
            <person name="Lipzen A."/>
            <person name="Balint B."/>
            <person name="Henrissat B."/>
            <person name="Andreopoulos B."/>
            <person name="Martin F.M."/>
            <person name="Harder C.B."/>
            <person name="Rigling D."/>
            <person name="Ford K.L."/>
            <person name="Foster G.D."/>
            <person name="Pangilinan J."/>
            <person name="Papanicolaou A."/>
            <person name="Barry K."/>
            <person name="LaButti K."/>
            <person name="Viragh M."/>
            <person name="Koriabine M."/>
            <person name="Yan M."/>
            <person name="Riley R."/>
            <person name="Champramary S."/>
            <person name="Plett K.L."/>
            <person name="Tsai I.J."/>
            <person name="Slot J."/>
            <person name="Sipos G."/>
            <person name="Plett J."/>
            <person name="Nagy L.G."/>
            <person name="Grigoriev I.V."/>
        </authorList>
    </citation>
    <scope>NUCLEOTIDE SEQUENCE</scope>
    <source>
        <strain evidence="2">FPL87.14</strain>
    </source>
</reference>
<proteinExistence type="predicted"/>
<keyword evidence="3" id="KW-1185">Reference proteome</keyword>
<gene>
    <name evidence="2" type="ORF">EV421DRAFT_1737849</name>
</gene>
<dbReference type="AlphaFoldDB" id="A0AA39MMM6"/>
<feature type="region of interest" description="Disordered" evidence="1">
    <location>
        <begin position="33"/>
        <end position="67"/>
    </location>
</feature>
<dbReference type="EMBL" id="JAUEPT010000038">
    <property type="protein sequence ID" value="KAK0439324.1"/>
    <property type="molecule type" value="Genomic_DNA"/>
</dbReference>
<evidence type="ECO:0000313" key="2">
    <source>
        <dbReference type="EMBL" id="KAK0439324.1"/>
    </source>
</evidence>
<feature type="compositionally biased region" description="Basic residues" evidence="1">
    <location>
        <begin position="48"/>
        <end position="61"/>
    </location>
</feature>